<dbReference type="PANTHER" id="PTHR31339:SF12">
    <property type="entry name" value="ENDO-POLYGALACTURONASE-LIKE PROTEIN"/>
    <property type="match status" value="1"/>
</dbReference>
<dbReference type="InterPro" id="IPR012334">
    <property type="entry name" value="Pectin_lyas_fold"/>
</dbReference>
<proteinExistence type="predicted"/>
<feature type="region of interest" description="Disordered" evidence="3">
    <location>
        <begin position="1"/>
        <end position="20"/>
    </location>
</feature>
<dbReference type="SUPFAM" id="SSF51126">
    <property type="entry name" value="Pectin lyase-like"/>
    <property type="match status" value="1"/>
</dbReference>
<evidence type="ECO:0000313" key="4">
    <source>
        <dbReference type="EMBL" id="PQM32836.1"/>
    </source>
</evidence>
<dbReference type="AlphaFoldDB" id="A0A314U7W6"/>
<dbReference type="Gene3D" id="2.160.20.10">
    <property type="entry name" value="Single-stranded right-handed beta-helix, Pectin lyase-like"/>
    <property type="match status" value="1"/>
</dbReference>
<dbReference type="InterPro" id="IPR011050">
    <property type="entry name" value="Pectin_lyase_fold/virulence"/>
</dbReference>
<reference evidence="4 5" key="1">
    <citation type="submission" date="2018-02" db="EMBL/GenBank/DDBJ databases">
        <title>Draft genome of wild Prunus yedoensis var. nudiflora.</title>
        <authorList>
            <person name="Baek S."/>
            <person name="Kim J.-H."/>
            <person name="Choi K."/>
            <person name="Kim G.-B."/>
            <person name="Cho A."/>
            <person name="Jang H."/>
            <person name="Shin C.-H."/>
            <person name="Yu H.-J."/>
            <person name="Mun J.-H."/>
        </authorList>
    </citation>
    <scope>NUCLEOTIDE SEQUENCE [LARGE SCALE GENOMIC DNA]</scope>
    <source>
        <strain evidence="5">cv. Jeju island</strain>
        <tissue evidence="4">Leaf</tissue>
    </source>
</reference>
<dbReference type="InterPro" id="IPR051801">
    <property type="entry name" value="GH28_Enzymes"/>
</dbReference>
<evidence type="ECO:0000256" key="1">
    <source>
        <dbReference type="ARBA" id="ARBA00004191"/>
    </source>
</evidence>
<name>A0A314U7W6_PRUYE</name>
<dbReference type="PANTHER" id="PTHR31339">
    <property type="entry name" value="PECTIN LYASE-RELATED"/>
    <property type="match status" value="1"/>
</dbReference>
<comment type="subcellular location">
    <subcellularLocation>
        <location evidence="1">Secreted</location>
        <location evidence="1">Cell wall</location>
    </subcellularLocation>
</comment>
<accession>A0A314U7W6</accession>
<protein>
    <submittedName>
        <fullName evidence="4">Putative polygalacturonase</fullName>
    </submittedName>
</protein>
<dbReference type="STRING" id="2094558.A0A314U7W6"/>
<keyword evidence="5" id="KW-1185">Reference proteome</keyword>
<dbReference type="OrthoDB" id="187139at2759"/>
<evidence type="ECO:0000256" key="2">
    <source>
        <dbReference type="ARBA" id="ARBA00022512"/>
    </source>
</evidence>
<dbReference type="EMBL" id="PJQY01003995">
    <property type="protein sequence ID" value="PQM32836.1"/>
    <property type="molecule type" value="Genomic_DNA"/>
</dbReference>
<keyword evidence="2" id="KW-0964">Secreted</keyword>
<keyword evidence="2" id="KW-0134">Cell wall</keyword>
<gene>
    <name evidence="4" type="ORF">Pyn_36083</name>
</gene>
<evidence type="ECO:0000313" key="5">
    <source>
        <dbReference type="Proteomes" id="UP000250321"/>
    </source>
</evidence>
<organism evidence="4 5">
    <name type="scientific">Prunus yedoensis var. nudiflora</name>
    <dbReference type="NCBI Taxonomy" id="2094558"/>
    <lineage>
        <taxon>Eukaryota</taxon>
        <taxon>Viridiplantae</taxon>
        <taxon>Streptophyta</taxon>
        <taxon>Embryophyta</taxon>
        <taxon>Tracheophyta</taxon>
        <taxon>Spermatophyta</taxon>
        <taxon>Magnoliopsida</taxon>
        <taxon>eudicotyledons</taxon>
        <taxon>Gunneridae</taxon>
        <taxon>Pentapetalae</taxon>
        <taxon>rosids</taxon>
        <taxon>fabids</taxon>
        <taxon>Rosales</taxon>
        <taxon>Rosaceae</taxon>
        <taxon>Amygdaloideae</taxon>
        <taxon>Amygdaleae</taxon>
        <taxon>Prunus</taxon>
    </lineage>
</organism>
<comment type="caution">
    <text evidence="4">The sequence shown here is derived from an EMBL/GenBank/DDBJ whole genome shotgun (WGS) entry which is preliminary data.</text>
</comment>
<dbReference type="Proteomes" id="UP000250321">
    <property type="component" value="Unassembled WGS sequence"/>
</dbReference>
<evidence type="ECO:0000256" key="3">
    <source>
        <dbReference type="SAM" id="MobiDB-lite"/>
    </source>
</evidence>
<sequence length="179" mass="19701">MPKAKTLRYSTGNANGGEDESEWPLVPVLPSYGRGRDAHAGRFSSLIFGTNLTDVVITGNNSTIDGPGASWWKKFKAGQLNETRSYMIENVTYSARLEGIPNDPFKGICISNATITLTVKPKKLQWNCTDIARVTSNMTPKACDLLPERKEVVDCPFPEDRLAIEDVKLVTCSASLPFF</sequence>